<evidence type="ECO:0000313" key="7">
    <source>
        <dbReference type="Proteomes" id="UP000255277"/>
    </source>
</evidence>
<name>A0A380FHI6_STAGA</name>
<dbReference type="Pfam" id="PF13407">
    <property type="entry name" value="Peripla_BP_4"/>
    <property type="match status" value="1"/>
</dbReference>
<evidence type="ECO:0000256" key="3">
    <source>
        <dbReference type="ARBA" id="ARBA00023125"/>
    </source>
</evidence>
<feature type="domain" description="HTH lacI-type" evidence="5">
    <location>
        <begin position="21"/>
        <end position="75"/>
    </location>
</feature>
<dbReference type="STRING" id="1293.SH09_06220"/>
<dbReference type="SMART" id="SM00354">
    <property type="entry name" value="HTH_LACI"/>
    <property type="match status" value="1"/>
</dbReference>
<reference evidence="6 7" key="1">
    <citation type="submission" date="2018-06" db="EMBL/GenBank/DDBJ databases">
        <authorList>
            <consortium name="Pathogen Informatics"/>
            <person name="Doyle S."/>
        </authorList>
    </citation>
    <scope>NUCLEOTIDE SEQUENCE [LARGE SCALE GENOMIC DNA]</scope>
    <source>
        <strain evidence="6 7">NCTC12195</strain>
    </source>
</reference>
<dbReference type="PANTHER" id="PTHR30146:SF95">
    <property type="entry name" value="RIBOSE OPERON REPRESSOR"/>
    <property type="match status" value="1"/>
</dbReference>
<evidence type="ECO:0000313" key="6">
    <source>
        <dbReference type="EMBL" id="SUM32933.1"/>
    </source>
</evidence>
<dbReference type="InterPro" id="IPR000843">
    <property type="entry name" value="HTH_LacI"/>
</dbReference>
<evidence type="ECO:0000256" key="1">
    <source>
        <dbReference type="ARBA" id="ARBA00022491"/>
    </source>
</evidence>
<keyword evidence="1" id="KW-0678">Repressor</keyword>
<dbReference type="AlphaFoldDB" id="A0A380FHI6"/>
<dbReference type="GO" id="GO:0003700">
    <property type="term" value="F:DNA-binding transcription factor activity"/>
    <property type="evidence" value="ECO:0007669"/>
    <property type="project" value="TreeGrafter"/>
</dbReference>
<dbReference type="SUPFAM" id="SSF53822">
    <property type="entry name" value="Periplasmic binding protein-like I"/>
    <property type="match status" value="1"/>
</dbReference>
<dbReference type="Proteomes" id="UP000255277">
    <property type="component" value="Unassembled WGS sequence"/>
</dbReference>
<dbReference type="InterPro" id="IPR028082">
    <property type="entry name" value="Peripla_BP_I"/>
</dbReference>
<keyword evidence="4" id="KW-0804">Transcription</keyword>
<dbReference type="CDD" id="cd01392">
    <property type="entry name" value="HTH_LacI"/>
    <property type="match status" value="1"/>
</dbReference>
<dbReference type="EMBL" id="UHDK01000001">
    <property type="protein sequence ID" value="SUM32933.1"/>
    <property type="molecule type" value="Genomic_DNA"/>
</dbReference>
<dbReference type="Pfam" id="PF00356">
    <property type="entry name" value="LacI"/>
    <property type="match status" value="1"/>
</dbReference>
<dbReference type="Gene3D" id="3.40.50.2300">
    <property type="match status" value="2"/>
</dbReference>
<dbReference type="GO" id="GO:0000976">
    <property type="term" value="F:transcription cis-regulatory region binding"/>
    <property type="evidence" value="ECO:0007669"/>
    <property type="project" value="TreeGrafter"/>
</dbReference>
<dbReference type="PROSITE" id="PS50932">
    <property type="entry name" value="HTH_LACI_2"/>
    <property type="match status" value="1"/>
</dbReference>
<protein>
    <submittedName>
        <fullName evidence="6">Transcriptional repressor of ribose operon</fullName>
    </submittedName>
</protein>
<dbReference type="PROSITE" id="PS00356">
    <property type="entry name" value="HTH_LACI_1"/>
    <property type="match status" value="1"/>
</dbReference>
<dbReference type="InterPro" id="IPR025997">
    <property type="entry name" value="SBP_2_dom"/>
</dbReference>
<dbReference type="PRINTS" id="PR00036">
    <property type="entry name" value="HTHLACI"/>
</dbReference>
<evidence type="ECO:0000256" key="4">
    <source>
        <dbReference type="ARBA" id="ARBA00023163"/>
    </source>
</evidence>
<sequence>MKKYAIMKTVTYIGGSDYTMATIKEVAQLAGVSVATVSRVINNNGYVKADTKLQIEQAIKQLNYKPNEAARTLFKKKSKIIGLLLPDISNPFFMLIARGVEDIALKHGFQVLIGNSDNSLEKAKGYINTFNSHNCIGIISTAFDHHSITELIATQSLPVVFVDRLNKEQNGISTNHYRGGELQAQIVINGDAQHVLLLHEDLTIETFKLRYKGAKHVLEQVNIKVIDCPVSTLQDAKLFETILTTQYIDSIICSNDMIAIQVLGMIQQLNYKVPEAIQIVGYDNIPFSKMTYPQITTVDQSAYRLGTTAVSKLLNIDEADCEQIKLIIKKRQSTRN</sequence>
<gene>
    <name evidence="6" type="primary">ccpA_3</name>
    <name evidence="6" type="ORF">NCTC12195_02382</name>
</gene>
<keyword evidence="3" id="KW-0238">DNA-binding</keyword>
<organism evidence="6 7">
    <name type="scientific">Staphylococcus gallinarum</name>
    <dbReference type="NCBI Taxonomy" id="1293"/>
    <lineage>
        <taxon>Bacteria</taxon>
        <taxon>Bacillati</taxon>
        <taxon>Bacillota</taxon>
        <taxon>Bacilli</taxon>
        <taxon>Bacillales</taxon>
        <taxon>Staphylococcaceae</taxon>
        <taxon>Staphylococcus</taxon>
    </lineage>
</organism>
<evidence type="ECO:0000256" key="2">
    <source>
        <dbReference type="ARBA" id="ARBA00023015"/>
    </source>
</evidence>
<dbReference type="SUPFAM" id="SSF47413">
    <property type="entry name" value="lambda repressor-like DNA-binding domains"/>
    <property type="match status" value="1"/>
</dbReference>
<keyword evidence="2" id="KW-0805">Transcription regulation</keyword>
<accession>A0A380FHI6</accession>
<evidence type="ECO:0000259" key="5">
    <source>
        <dbReference type="PROSITE" id="PS50932"/>
    </source>
</evidence>
<dbReference type="InterPro" id="IPR010982">
    <property type="entry name" value="Lambda_DNA-bd_dom_sf"/>
</dbReference>
<dbReference type="Gene3D" id="1.10.260.40">
    <property type="entry name" value="lambda repressor-like DNA-binding domains"/>
    <property type="match status" value="1"/>
</dbReference>
<proteinExistence type="predicted"/>
<dbReference type="PANTHER" id="PTHR30146">
    <property type="entry name" value="LACI-RELATED TRANSCRIPTIONAL REPRESSOR"/>
    <property type="match status" value="1"/>
</dbReference>